<dbReference type="GO" id="GO:0005737">
    <property type="term" value="C:cytoplasm"/>
    <property type="evidence" value="ECO:0007669"/>
    <property type="project" value="UniProtKB-SubCell"/>
</dbReference>
<feature type="region of interest" description="Disordered" evidence="8">
    <location>
        <begin position="1"/>
        <end position="42"/>
    </location>
</feature>
<evidence type="ECO:0000256" key="5">
    <source>
        <dbReference type="ARBA" id="ARBA00022833"/>
    </source>
</evidence>
<keyword evidence="3" id="KW-0479">Metal-binding</keyword>
<dbReference type="GO" id="GO:0008270">
    <property type="term" value="F:zinc ion binding"/>
    <property type="evidence" value="ECO:0007669"/>
    <property type="project" value="UniProtKB-KW"/>
</dbReference>
<sequence length="131" mass="14857">MPRPRMGPGSPPEDIQTYSTGAEETPSLHMQRKPSEKTSPLSKYIETEHQQAGLFSLSPVDASLDTSLDTAAGLQKRKRKKCGDCTPCLRRENCRSCANCLNRRTGKQICKLRKCDQLKRRRDEWESGKDF</sequence>
<dbReference type="InterPro" id="IPR040388">
    <property type="entry name" value="CXXC4/CXXC5"/>
</dbReference>
<gene>
    <name evidence="10" type="primary">CXXC5</name>
    <name evidence="10" type="ORF">EYF80_013400</name>
</gene>
<evidence type="ECO:0000313" key="11">
    <source>
        <dbReference type="Proteomes" id="UP000314294"/>
    </source>
</evidence>
<keyword evidence="11" id="KW-1185">Reference proteome</keyword>
<evidence type="ECO:0000313" key="10">
    <source>
        <dbReference type="EMBL" id="TNN76321.1"/>
    </source>
</evidence>
<feature type="domain" description="CXXC-type" evidence="9">
    <location>
        <begin position="75"/>
        <end position="116"/>
    </location>
</feature>
<evidence type="ECO:0000259" key="9">
    <source>
        <dbReference type="PROSITE" id="PS51058"/>
    </source>
</evidence>
<dbReference type="Proteomes" id="UP000314294">
    <property type="component" value="Unassembled WGS sequence"/>
</dbReference>
<dbReference type="GO" id="GO:0008327">
    <property type="term" value="F:methyl-CpG binding"/>
    <property type="evidence" value="ECO:0007669"/>
    <property type="project" value="TreeGrafter"/>
</dbReference>
<keyword evidence="2" id="KW-0963">Cytoplasm</keyword>
<dbReference type="InterPro" id="IPR002857">
    <property type="entry name" value="Znf_CXXC"/>
</dbReference>
<organism evidence="10 11">
    <name type="scientific">Liparis tanakae</name>
    <name type="common">Tanaka's snailfish</name>
    <dbReference type="NCBI Taxonomy" id="230148"/>
    <lineage>
        <taxon>Eukaryota</taxon>
        <taxon>Metazoa</taxon>
        <taxon>Chordata</taxon>
        <taxon>Craniata</taxon>
        <taxon>Vertebrata</taxon>
        <taxon>Euteleostomi</taxon>
        <taxon>Actinopterygii</taxon>
        <taxon>Neopterygii</taxon>
        <taxon>Teleostei</taxon>
        <taxon>Neoteleostei</taxon>
        <taxon>Acanthomorphata</taxon>
        <taxon>Eupercaria</taxon>
        <taxon>Perciformes</taxon>
        <taxon>Cottioidei</taxon>
        <taxon>Cottales</taxon>
        <taxon>Liparidae</taxon>
        <taxon>Liparis</taxon>
    </lineage>
</organism>
<evidence type="ECO:0000256" key="7">
    <source>
        <dbReference type="PROSITE-ProRule" id="PRU00509"/>
    </source>
</evidence>
<keyword evidence="6" id="KW-0238">DNA-binding</keyword>
<accession>A0A4Z2IEY4</accession>
<protein>
    <submittedName>
        <fullName evidence="10">CXXC-type zinc finger protein 5</fullName>
    </submittedName>
</protein>
<evidence type="ECO:0000256" key="4">
    <source>
        <dbReference type="ARBA" id="ARBA00022771"/>
    </source>
</evidence>
<dbReference type="OrthoDB" id="8777148at2759"/>
<proteinExistence type="predicted"/>
<dbReference type="PROSITE" id="PS51058">
    <property type="entry name" value="ZF_CXXC"/>
    <property type="match status" value="1"/>
</dbReference>
<keyword evidence="5" id="KW-0862">Zinc</keyword>
<comment type="caution">
    <text evidence="10">The sequence shown here is derived from an EMBL/GenBank/DDBJ whole genome shotgun (WGS) entry which is preliminary data.</text>
</comment>
<evidence type="ECO:0000256" key="6">
    <source>
        <dbReference type="ARBA" id="ARBA00023125"/>
    </source>
</evidence>
<dbReference type="AlphaFoldDB" id="A0A4Z2IEY4"/>
<evidence type="ECO:0000256" key="3">
    <source>
        <dbReference type="ARBA" id="ARBA00022723"/>
    </source>
</evidence>
<name>A0A4Z2IEY4_9TELE</name>
<comment type="subcellular location">
    <subcellularLocation>
        <location evidence="1">Cytoplasm</location>
    </subcellularLocation>
</comment>
<dbReference type="PANTHER" id="PTHR13419:SF0">
    <property type="entry name" value="CXXC-TYPE DOMAIN-CONTAINING PROTEIN"/>
    <property type="match status" value="1"/>
</dbReference>
<evidence type="ECO:0000256" key="1">
    <source>
        <dbReference type="ARBA" id="ARBA00004496"/>
    </source>
</evidence>
<evidence type="ECO:0000256" key="8">
    <source>
        <dbReference type="SAM" id="MobiDB-lite"/>
    </source>
</evidence>
<keyword evidence="4 7" id="KW-0863">Zinc-finger</keyword>
<reference evidence="10 11" key="1">
    <citation type="submission" date="2019-03" db="EMBL/GenBank/DDBJ databases">
        <title>First draft genome of Liparis tanakae, snailfish: a comprehensive survey of snailfish specific genes.</title>
        <authorList>
            <person name="Kim W."/>
            <person name="Song I."/>
            <person name="Jeong J.-H."/>
            <person name="Kim D."/>
            <person name="Kim S."/>
            <person name="Ryu S."/>
            <person name="Song J.Y."/>
            <person name="Lee S.K."/>
        </authorList>
    </citation>
    <scope>NUCLEOTIDE SEQUENCE [LARGE SCALE GENOMIC DNA]</scope>
    <source>
        <tissue evidence="10">Muscle</tissue>
    </source>
</reference>
<dbReference type="EMBL" id="SRLO01000094">
    <property type="protein sequence ID" value="TNN76321.1"/>
    <property type="molecule type" value="Genomic_DNA"/>
</dbReference>
<feature type="compositionally biased region" description="Pro residues" evidence="8">
    <location>
        <begin position="1"/>
        <end position="11"/>
    </location>
</feature>
<dbReference type="PANTHER" id="PTHR13419">
    <property type="entry name" value="ZINC FINGER-CONTAINING"/>
    <property type="match status" value="1"/>
</dbReference>
<dbReference type="Pfam" id="PF02008">
    <property type="entry name" value="zf-CXXC"/>
    <property type="match status" value="1"/>
</dbReference>
<dbReference type="GO" id="GO:0005634">
    <property type="term" value="C:nucleus"/>
    <property type="evidence" value="ECO:0007669"/>
    <property type="project" value="TreeGrafter"/>
</dbReference>
<evidence type="ECO:0000256" key="2">
    <source>
        <dbReference type="ARBA" id="ARBA00022490"/>
    </source>
</evidence>